<evidence type="ECO:0000313" key="1">
    <source>
        <dbReference type="EMBL" id="KRY11738.1"/>
    </source>
</evidence>
<name>A0A0V0ZHX1_9BILA</name>
<gene>
    <name evidence="1" type="ORF">T12_432</name>
</gene>
<keyword evidence="2" id="KW-1185">Reference proteome</keyword>
<dbReference type="Proteomes" id="UP000054783">
    <property type="component" value="Unassembled WGS sequence"/>
</dbReference>
<organism evidence="1 2">
    <name type="scientific">Trichinella patagoniensis</name>
    <dbReference type="NCBI Taxonomy" id="990121"/>
    <lineage>
        <taxon>Eukaryota</taxon>
        <taxon>Metazoa</taxon>
        <taxon>Ecdysozoa</taxon>
        <taxon>Nematoda</taxon>
        <taxon>Enoplea</taxon>
        <taxon>Dorylaimia</taxon>
        <taxon>Trichinellida</taxon>
        <taxon>Trichinellidae</taxon>
        <taxon>Trichinella</taxon>
    </lineage>
</organism>
<sequence length="82" mass="9739">MNYNLYTSESKQVMICSPAASFDLSDPSDRNPFYNSQPSFMLKRLFTFVFARKMLVQFEETYSNRILRSKFNKLEEDVKFSI</sequence>
<comment type="caution">
    <text evidence="1">The sequence shown here is derived from an EMBL/GenBank/DDBJ whole genome shotgun (WGS) entry which is preliminary data.</text>
</comment>
<proteinExistence type="predicted"/>
<dbReference type="AlphaFoldDB" id="A0A0V0ZHX1"/>
<dbReference type="EMBL" id="JYDQ01000185">
    <property type="protein sequence ID" value="KRY11738.1"/>
    <property type="molecule type" value="Genomic_DNA"/>
</dbReference>
<reference evidence="1 2" key="1">
    <citation type="submission" date="2015-01" db="EMBL/GenBank/DDBJ databases">
        <title>Evolution of Trichinella species and genotypes.</title>
        <authorList>
            <person name="Korhonen P.K."/>
            <person name="Edoardo P."/>
            <person name="Giuseppe L.R."/>
            <person name="Gasser R.B."/>
        </authorList>
    </citation>
    <scope>NUCLEOTIDE SEQUENCE [LARGE SCALE GENOMIC DNA]</scope>
    <source>
        <strain evidence="1">ISS2496</strain>
    </source>
</reference>
<protein>
    <submittedName>
        <fullName evidence="1">Uncharacterized protein</fullName>
    </submittedName>
</protein>
<evidence type="ECO:0000313" key="2">
    <source>
        <dbReference type="Proteomes" id="UP000054783"/>
    </source>
</evidence>
<accession>A0A0V0ZHX1</accession>